<accession>A0A0M3AMZ2</accession>
<feature type="region of interest" description="Disordered" evidence="1">
    <location>
        <begin position="143"/>
        <end position="163"/>
    </location>
</feature>
<proteinExistence type="predicted"/>
<evidence type="ECO:0000313" key="2">
    <source>
        <dbReference type="EMBL" id="KKW91200.1"/>
    </source>
</evidence>
<dbReference type="EMBL" id="LBIC01000007">
    <property type="protein sequence ID" value="KKW91200.1"/>
    <property type="molecule type" value="Genomic_DNA"/>
</dbReference>
<reference evidence="2 3" key="1">
    <citation type="submission" date="2015-04" db="EMBL/GenBank/DDBJ databases">
        <title>Genome sequence of aromatic hydrocarbons-degrading Sphingobium chungbukense DJ77.</title>
        <authorList>
            <person name="Kim Y.-C."/>
            <person name="Chae J.-C."/>
        </authorList>
    </citation>
    <scope>NUCLEOTIDE SEQUENCE [LARGE SCALE GENOMIC DNA]</scope>
    <source>
        <strain evidence="2 3">DJ77</strain>
    </source>
</reference>
<name>A0A0M3AMZ2_9SPHN</name>
<evidence type="ECO:0000256" key="1">
    <source>
        <dbReference type="SAM" id="MobiDB-lite"/>
    </source>
</evidence>
<dbReference type="AlphaFoldDB" id="A0A0M3AMZ2"/>
<comment type="caution">
    <text evidence="2">The sequence shown here is derived from an EMBL/GenBank/DDBJ whole genome shotgun (WGS) entry which is preliminary data.</text>
</comment>
<sequence>MVDIRGTQRSREWGRLLGKAAEADLIALEQRIDRPKMRDSMAIYQGRRDIITGQIPLSSDDNAAWSGKLCQLGEQQHRMAGSWQDRNLVLGQCQIAVDLIGDRNAGDKGAGAPIDPFFRRALARSDRASFEYDSISFAKAAKPGRPRCSRKETRPAIMSSESSGYPRRRAMAVQYCAMSFIERSIRSRSGGDRGGVPGDLRPKIFRIMGVQLIHRLLISG</sequence>
<dbReference type="PATRIC" id="fig|56193.3.peg.3487"/>
<keyword evidence="3" id="KW-1185">Reference proteome</keyword>
<dbReference type="STRING" id="56193.YP76_16650"/>
<protein>
    <submittedName>
        <fullName evidence="2">Uncharacterized protein</fullName>
    </submittedName>
</protein>
<organism evidence="2 3">
    <name type="scientific">Sphingobium chungbukense</name>
    <dbReference type="NCBI Taxonomy" id="56193"/>
    <lineage>
        <taxon>Bacteria</taxon>
        <taxon>Pseudomonadati</taxon>
        <taxon>Pseudomonadota</taxon>
        <taxon>Alphaproteobacteria</taxon>
        <taxon>Sphingomonadales</taxon>
        <taxon>Sphingomonadaceae</taxon>
        <taxon>Sphingobium</taxon>
    </lineage>
</organism>
<dbReference type="Proteomes" id="UP000033874">
    <property type="component" value="Unassembled WGS sequence"/>
</dbReference>
<gene>
    <name evidence="2" type="ORF">YP76_16650</name>
</gene>
<evidence type="ECO:0000313" key="3">
    <source>
        <dbReference type="Proteomes" id="UP000033874"/>
    </source>
</evidence>